<dbReference type="SUPFAM" id="SSF54862">
    <property type="entry name" value="4Fe-4S ferredoxins"/>
    <property type="match status" value="1"/>
</dbReference>
<dbReference type="GO" id="GO:0051539">
    <property type="term" value="F:4 iron, 4 sulfur cluster binding"/>
    <property type="evidence" value="ECO:0007669"/>
    <property type="project" value="UniProtKB-KW"/>
</dbReference>
<dbReference type="GO" id="GO:0009055">
    <property type="term" value="F:electron transfer activity"/>
    <property type="evidence" value="ECO:0007669"/>
    <property type="project" value="InterPro"/>
</dbReference>
<dbReference type="Pfam" id="PF04060">
    <property type="entry name" value="FeS"/>
    <property type="match status" value="1"/>
</dbReference>
<dbReference type="Proteomes" id="UP000266206">
    <property type="component" value="Unassembled WGS sequence"/>
</dbReference>
<feature type="compositionally biased region" description="Polar residues" evidence="12">
    <location>
        <begin position="173"/>
        <end position="186"/>
    </location>
</feature>
<dbReference type="GO" id="GO:0046872">
    <property type="term" value="F:metal ion binding"/>
    <property type="evidence" value="ECO:0007669"/>
    <property type="project" value="UniProtKB-KW"/>
</dbReference>
<evidence type="ECO:0000256" key="3">
    <source>
        <dbReference type="ARBA" id="ARBA00022485"/>
    </source>
</evidence>
<dbReference type="InterPro" id="IPR007202">
    <property type="entry name" value="4Fe-4S_dom"/>
</dbReference>
<feature type="domain" description="4Fe-4S" evidence="14">
    <location>
        <begin position="2"/>
        <end position="61"/>
    </location>
</feature>
<keyword evidence="1" id="KW-0813">Transport</keyword>
<organism evidence="15 16">
    <name type="scientific">Neopusillimonas maritima</name>
    <dbReference type="NCBI Taxonomy" id="2026239"/>
    <lineage>
        <taxon>Bacteria</taxon>
        <taxon>Pseudomonadati</taxon>
        <taxon>Pseudomonadota</taxon>
        <taxon>Betaproteobacteria</taxon>
        <taxon>Burkholderiales</taxon>
        <taxon>Alcaligenaceae</taxon>
        <taxon>Neopusillimonas</taxon>
    </lineage>
</organism>
<evidence type="ECO:0000256" key="10">
    <source>
        <dbReference type="ARBA" id="ARBA00023014"/>
    </source>
</evidence>
<name>A0A3A1YTP5_9BURK</name>
<evidence type="ECO:0000256" key="12">
    <source>
        <dbReference type="SAM" id="MobiDB-lite"/>
    </source>
</evidence>
<evidence type="ECO:0000256" key="5">
    <source>
        <dbReference type="ARBA" id="ARBA00022723"/>
    </source>
</evidence>
<evidence type="ECO:0000256" key="11">
    <source>
        <dbReference type="ARBA" id="ARBA00023136"/>
    </source>
</evidence>
<evidence type="ECO:0000259" key="14">
    <source>
        <dbReference type="PROSITE" id="PS51656"/>
    </source>
</evidence>
<gene>
    <name evidence="15" type="ORF">CJP73_08765</name>
</gene>
<dbReference type="AlphaFoldDB" id="A0A3A1YTP5"/>
<keyword evidence="5" id="KW-0479">Metal-binding</keyword>
<evidence type="ECO:0000259" key="13">
    <source>
        <dbReference type="PROSITE" id="PS51379"/>
    </source>
</evidence>
<proteinExistence type="predicted"/>
<evidence type="ECO:0000256" key="4">
    <source>
        <dbReference type="ARBA" id="ARBA00022519"/>
    </source>
</evidence>
<feature type="domain" description="4Fe-4S ferredoxin-type" evidence="13">
    <location>
        <begin position="107"/>
        <end position="136"/>
    </location>
</feature>
<keyword evidence="8" id="KW-0249">Electron transport</keyword>
<dbReference type="NCBIfam" id="TIGR01944">
    <property type="entry name" value="rnfB"/>
    <property type="match status" value="1"/>
</dbReference>
<dbReference type="Gene3D" id="3.30.70.20">
    <property type="match status" value="1"/>
</dbReference>
<keyword evidence="2" id="KW-1003">Cell membrane</keyword>
<dbReference type="PROSITE" id="PS00198">
    <property type="entry name" value="4FE4S_FER_1"/>
    <property type="match status" value="1"/>
</dbReference>
<evidence type="ECO:0000256" key="8">
    <source>
        <dbReference type="ARBA" id="ARBA00022982"/>
    </source>
</evidence>
<protein>
    <submittedName>
        <fullName evidence="15">Ferredoxin</fullName>
    </submittedName>
</protein>
<keyword evidence="11" id="KW-0472">Membrane</keyword>
<evidence type="ECO:0000256" key="6">
    <source>
        <dbReference type="ARBA" id="ARBA00022737"/>
    </source>
</evidence>
<evidence type="ECO:0000256" key="2">
    <source>
        <dbReference type="ARBA" id="ARBA00022475"/>
    </source>
</evidence>
<keyword evidence="3" id="KW-0004">4Fe-4S</keyword>
<dbReference type="InterPro" id="IPR010207">
    <property type="entry name" value="Elect_transpt_cplx_RnfB/RsxB"/>
</dbReference>
<dbReference type="Pfam" id="PF14697">
    <property type="entry name" value="Fer4_21"/>
    <property type="match status" value="1"/>
</dbReference>
<evidence type="ECO:0000256" key="7">
    <source>
        <dbReference type="ARBA" id="ARBA00022967"/>
    </source>
</evidence>
<dbReference type="PROSITE" id="PS51656">
    <property type="entry name" value="4FE4S"/>
    <property type="match status" value="1"/>
</dbReference>
<dbReference type="OrthoDB" id="9789936at2"/>
<keyword evidence="10" id="KW-0411">Iron-sulfur</keyword>
<evidence type="ECO:0000256" key="9">
    <source>
        <dbReference type="ARBA" id="ARBA00023004"/>
    </source>
</evidence>
<dbReference type="EMBL" id="NQYH01000006">
    <property type="protein sequence ID" value="RIY40876.1"/>
    <property type="molecule type" value="Genomic_DNA"/>
</dbReference>
<dbReference type="InterPro" id="IPR050294">
    <property type="entry name" value="RnfB_subfamily"/>
</dbReference>
<evidence type="ECO:0000313" key="16">
    <source>
        <dbReference type="Proteomes" id="UP000266206"/>
    </source>
</evidence>
<sequence>MNQNALVEQVDAILPQTQCTQCGYNGCLPYAQAIVTEHAPINRCPPGGDAGIEALSRLLNRAVTALDTNCGQPEPLQVAQIDEAHCIGCTLCIQACPTDAIVGASKLMHTVLPDSCTGCKLCVAPCPVDCINMVPAEREWTAEDADKARTNTRRREARLKRKHPEDQPLAARTLSNKAALTASANNDAEARKKTIADALARARARRRGQTP</sequence>
<dbReference type="Gene3D" id="1.10.15.40">
    <property type="entry name" value="Electron transport complex subunit B, putative Fe-S cluster"/>
    <property type="match status" value="1"/>
</dbReference>
<keyword evidence="7" id="KW-1278">Translocase</keyword>
<accession>A0A3A1YTP5</accession>
<comment type="caution">
    <text evidence="15">The sequence shown here is derived from an EMBL/GenBank/DDBJ whole genome shotgun (WGS) entry which is preliminary data.</text>
</comment>
<dbReference type="InterPro" id="IPR017900">
    <property type="entry name" value="4Fe4S_Fe_S_CS"/>
</dbReference>
<dbReference type="PROSITE" id="PS51379">
    <property type="entry name" value="4FE4S_FER_2"/>
    <property type="match status" value="2"/>
</dbReference>
<evidence type="ECO:0000256" key="1">
    <source>
        <dbReference type="ARBA" id="ARBA00022448"/>
    </source>
</evidence>
<reference evidence="15 16" key="1">
    <citation type="submission" date="2017-08" db="EMBL/GenBank/DDBJ databases">
        <title>Pusillimonas indicus sp. nov., a member of the family Alcaligenaceae isolated from surface seawater.</title>
        <authorList>
            <person name="Li J."/>
        </authorList>
    </citation>
    <scope>NUCLEOTIDE SEQUENCE [LARGE SCALE GENOMIC DNA]</scope>
    <source>
        <strain evidence="15 16">L52-1-41</strain>
    </source>
</reference>
<dbReference type="Gene3D" id="3.30.70.3270">
    <property type="match status" value="1"/>
</dbReference>
<feature type="domain" description="4Fe-4S ferredoxin-type" evidence="13">
    <location>
        <begin position="77"/>
        <end position="106"/>
    </location>
</feature>
<dbReference type="PANTHER" id="PTHR42859">
    <property type="entry name" value="OXIDOREDUCTASE"/>
    <property type="match status" value="1"/>
</dbReference>
<keyword evidence="4" id="KW-0997">Cell inner membrane</keyword>
<evidence type="ECO:0000313" key="15">
    <source>
        <dbReference type="EMBL" id="RIY40876.1"/>
    </source>
</evidence>
<feature type="region of interest" description="Disordered" evidence="12">
    <location>
        <begin position="142"/>
        <end position="188"/>
    </location>
</feature>
<dbReference type="RefSeq" id="WP_119516187.1">
    <property type="nucleotide sequence ID" value="NZ_NQYH01000006.1"/>
</dbReference>
<keyword evidence="6" id="KW-0677">Repeat</keyword>
<feature type="compositionally biased region" description="Basic residues" evidence="12">
    <location>
        <begin position="150"/>
        <end position="162"/>
    </location>
</feature>
<keyword evidence="9" id="KW-0408">Iron</keyword>
<dbReference type="InterPro" id="IPR017896">
    <property type="entry name" value="4Fe4S_Fe-S-bd"/>
</dbReference>
<dbReference type="PANTHER" id="PTHR42859:SF3">
    <property type="entry name" value="ION-TRANSLOCATING OXIDOREDUCTASE COMPLEX SUBUNIT B"/>
    <property type="match status" value="1"/>
</dbReference>